<gene>
    <name evidence="1" type="ORF">BP01DRAFT_219147</name>
</gene>
<dbReference type="AlphaFoldDB" id="A0A318ZM75"/>
<name>A0A318ZM75_9EURO</name>
<protein>
    <submittedName>
        <fullName evidence="1">Uncharacterized protein</fullName>
    </submittedName>
</protein>
<evidence type="ECO:0000313" key="1">
    <source>
        <dbReference type="EMBL" id="PYH47574.1"/>
    </source>
</evidence>
<reference evidence="1 2" key="1">
    <citation type="submission" date="2016-12" db="EMBL/GenBank/DDBJ databases">
        <title>The genomes of Aspergillus section Nigri reveals drivers in fungal speciation.</title>
        <authorList>
            <consortium name="DOE Joint Genome Institute"/>
            <person name="Vesth T.C."/>
            <person name="Nybo J."/>
            <person name="Theobald S."/>
            <person name="Brandl J."/>
            <person name="Frisvad J.C."/>
            <person name="Nielsen K.F."/>
            <person name="Lyhne E.K."/>
            <person name="Kogle M.E."/>
            <person name="Kuo A."/>
            <person name="Riley R."/>
            <person name="Clum A."/>
            <person name="Nolan M."/>
            <person name="Lipzen A."/>
            <person name="Salamov A."/>
            <person name="Henrissat B."/>
            <person name="Wiebenga A."/>
            <person name="De Vries R.P."/>
            <person name="Grigoriev I.V."/>
            <person name="Mortensen U.H."/>
            <person name="Andersen M.R."/>
            <person name="Baker S.E."/>
        </authorList>
    </citation>
    <scope>NUCLEOTIDE SEQUENCE [LARGE SCALE GENOMIC DNA]</scope>
    <source>
        <strain evidence="1 2">JOP 1030-1</strain>
    </source>
</reference>
<keyword evidence="2" id="KW-1185">Reference proteome</keyword>
<dbReference type="EMBL" id="KZ821224">
    <property type="protein sequence ID" value="PYH47574.1"/>
    <property type="molecule type" value="Genomic_DNA"/>
</dbReference>
<dbReference type="RefSeq" id="XP_025433556.1">
    <property type="nucleotide sequence ID" value="XM_025571128.1"/>
</dbReference>
<proteinExistence type="predicted"/>
<evidence type="ECO:0000313" key="2">
    <source>
        <dbReference type="Proteomes" id="UP000248349"/>
    </source>
</evidence>
<sequence length="77" mass="8830">MRRVKDLATCRHVCISSSMLIKPVHIDFSNALLVCLIDTRAGLLREKICMEDACASHGMDKRNYWKCCTEQNMVLSR</sequence>
<dbReference type="GeneID" id="37072356"/>
<dbReference type="Proteomes" id="UP000248349">
    <property type="component" value="Unassembled WGS sequence"/>
</dbReference>
<organism evidence="1 2">
    <name type="scientific">Aspergillus saccharolyticus JOP 1030-1</name>
    <dbReference type="NCBI Taxonomy" id="1450539"/>
    <lineage>
        <taxon>Eukaryota</taxon>
        <taxon>Fungi</taxon>
        <taxon>Dikarya</taxon>
        <taxon>Ascomycota</taxon>
        <taxon>Pezizomycotina</taxon>
        <taxon>Eurotiomycetes</taxon>
        <taxon>Eurotiomycetidae</taxon>
        <taxon>Eurotiales</taxon>
        <taxon>Aspergillaceae</taxon>
        <taxon>Aspergillus</taxon>
        <taxon>Aspergillus subgen. Circumdati</taxon>
    </lineage>
</organism>
<accession>A0A318ZM75</accession>